<evidence type="ECO:0000256" key="2">
    <source>
        <dbReference type="ARBA" id="ARBA00022679"/>
    </source>
</evidence>
<protein>
    <recommendedName>
        <fullName evidence="6">Class I SAM-dependent methyltransferase</fullName>
    </recommendedName>
</protein>
<keyword evidence="5" id="KW-1185">Reference proteome</keyword>
<dbReference type="InterPro" id="IPR002052">
    <property type="entry name" value="DNA_methylase_N6_adenine_CS"/>
</dbReference>
<dbReference type="EMBL" id="QPIE01000005">
    <property type="protein sequence ID" value="RCU42758.1"/>
    <property type="molecule type" value="Genomic_DNA"/>
</dbReference>
<dbReference type="InterPro" id="IPR029063">
    <property type="entry name" value="SAM-dependent_MTases_sf"/>
</dbReference>
<dbReference type="SUPFAM" id="SSF53335">
    <property type="entry name" value="S-adenosyl-L-methionine-dependent methyltransferases"/>
    <property type="match status" value="1"/>
</dbReference>
<dbReference type="AlphaFoldDB" id="A0A368MX65"/>
<keyword evidence="1" id="KW-0489">Methyltransferase</keyword>
<organism evidence="4 5">
    <name type="scientific">Chryseobacterium lacus</name>
    <dbReference type="NCBI Taxonomy" id="2058346"/>
    <lineage>
        <taxon>Bacteria</taxon>
        <taxon>Pseudomonadati</taxon>
        <taxon>Bacteroidota</taxon>
        <taxon>Flavobacteriia</taxon>
        <taxon>Flavobacteriales</taxon>
        <taxon>Weeksellaceae</taxon>
        <taxon>Chryseobacterium group</taxon>
        <taxon>Chryseobacterium</taxon>
    </lineage>
</organism>
<dbReference type="OrthoDB" id="32195at2"/>
<dbReference type="Gene3D" id="3.40.50.150">
    <property type="entry name" value="Vaccinia Virus protein VP39"/>
    <property type="match status" value="1"/>
</dbReference>
<dbReference type="RefSeq" id="WP_114303970.1">
    <property type="nucleotide sequence ID" value="NZ_QPIE01000005.1"/>
</dbReference>
<evidence type="ECO:0000256" key="3">
    <source>
        <dbReference type="ARBA" id="ARBA00022691"/>
    </source>
</evidence>
<evidence type="ECO:0008006" key="6">
    <source>
        <dbReference type="Google" id="ProtNLM"/>
    </source>
</evidence>
<sequence>MQIFEANITHSVLDYLKDNLKKSVSLKEANNLLFKSFGIIDFFETEEELKSLIIAIFENQNSISEPDRTEYGDFQTNLNLAKNAAKILGSKNSLPQIIIEPTCGKGNFILASIQQFNSAENIYGIEIYKPYIWECKFNIIDFYLQNPREKKPVISIIHSSVFDYNFKHLAKEHAEKEILIIGNPPWVTNSQLGSLNSKNLPKKRNFKNHNGLDAITGKGNFDIAEFITLDLIETFQKMKGHLALLIKNSVIKNIVYEQNINKFQISEIERYYIDCKKEFDVSVEASLFTCKLKSEPEFECEELNLYDSDKSGKRFGWIKGKFVSNIDTYFKTQQIDGTCNFEWRQGIKHDCSSIMELDRINGHFVNGLKKEIKLENDLVYGLLKSSDLKNTVVSESRKFTIITQKKVGQETNYIKYDYPKTYQYLTEHQDVFNGRKSSIYNNKPPFSIFGIGDYSFKPYKVAISGLYKTFHFTLILPQNEKPLMLDDTCYFLGFDKLEFAVYTLLLLNSEINVQFLQSITFSDAKRMFTKDVLMRMDLLELGKNIKKSELQTALNHINKVHKFNLTLDLWEDFIEKLQPSKTGQMQLF</sequence>
<keyword evidence="2" id="KW-0808">Transferase</keyword>
<accession>A0A368MX65</accession>
<evidence type="ECO:0000256" key="1">
    <source>
        <dbReference type="ARBA" id="ARBA00022603"/>
    </source>
</evidence>
<dbReference type="PROSITE" id="PS00092">
    <property type="entry name" value="N6_MTASE"/>
    <property type="match status" value="1"/>
</dbReference>
<dbReference type="GO" id="GO:0009007">
    <property type="term" value="F:site-specific DNA-methyltransferase (adenine-specific) activity"/>
    <property type="evidence" value="ECO:0007669"/>
    <property type="project" value="UniProtKB-EC"/>
</dbReference>
<dbReference type="InterPro" id="IPR050953">
    <property type="entry name" value="N4_N6_ade-DNA_methylase"/>
</dbReference>
<proteinExistence type="predicted"/>
<dbReference type="PANTHER" id="PTHR33841">
    <property type="entry name" value="DNA METHYLTRANSFERASE YEEA-RELATED"/>
    <property type="match status" value="1"/>
</dbReference>
<gene>
    <name evidence="4" type="ORF">DQ356_08075</name>
</gene>
<keyword evidence="3" id="KW-0949">S-adenosyl-L-methionine</keyword>
<name>A0A368MX65_9FLAO</name>
<dbReference type="PANTHER" id="PTHR33841:SF5">
    <property type="entry name" value="DNA METHYLASE (MODIFICATION METHYLASE) (METHYLTRANSFERASE)-RELATED"/>
    <property type="match status" value="1"/>
</dbReference>
<evidence type="ECO:0000313" key="5">
    <source>
        <dbReference type="Proteomes" id="UP000252172"/>
    </source>
</evidence>
<evidence type="ECO:0000313" key="4">
    <source>
        <dbReference type="EMBL" id="RCU42758.1"/>
    </source>
</evidence>
<reference evidence="4 5" key="1">
    <citation type="submission" date="2018-07" db="EMBL/GenBank/DDBJ databases">
        <title>Chryseobacterium lacus sp. nov., isolated from lake water.</title>
        <authorList>
            <person name="Li C.-M."/>
        </authorList>
    </citation>
    <scope>NUCLEOTIDE SEQUENCE [LARGE SCALE GENOMIC DNA]</scope>
    <source>
        <strain evidence="4 5">YLOS41</strain>
    </source>
</reference>
<dbReference type="Proteomes" id="UP000252172">
    <property type="component" value="Unassembled WGS sequence"/>
</dbReference>
<dbReference type="GO" id="GO:0003676">
    <property type="term" value="F:nucleic acid binding"/>
    <property type="evidence" value="ECO:0007669"/>
    <property type="project" value="InterPro"/>
</dbReference>
<dbReference type="GO" id="GO:0032259">
    <property type="term" value="P:methylation"/>
    <property type="evidence" value="ECO:0007669"/>
    <property type="project" value="UniProtKB-KW"/>
</dbReference>
<comment type="caution">
    <text evidence="4">The sequence shown here is derived from an EMBL/GenBank/DDBJ whole genome shotgun (WGS) entry which is preliminary data.</text>
</comment>